<comment type="caution">
    <text evidence="7">The sequence shown here is derived from an EMBL/GenBank/DDBJ whole genome shotgun (WGS) entry which is preliminary data.</text>
</comment>
<dbReference type="PANTHER" id="PTHR23507">
    <property type="entry name" value="ZGC:174356"/>
    <property type="match status" value="1"/>
</dbReference>
<feature type="transmembrane region" description="Helical" evidence="6">
    <location>
        <begin position="222"/>
        <end position="244"/>
    </location>
</feature>
<feature type="transmembrane region" description="Helical" evidence="6">
    <location>
        <begin position="127"/>
        <end position="147"/>
    </location>
</feature>
<feature type="transmembrane region" description="Helical" evidence="6">
    <location>
        <begin position="453"/>
        <end position="475"/>
    </location>
</feature>
<evidence type="ECO:0000256" key="1">
    <source>
        <dbReference type="ARBA" id="ARBA00004141"/>
    </source>
</evidence>
<dbReference type="PANTHER" id="PTHR23507:SF31">
    <property type="entry name" value="TRANSPORTER, PUTATIVE (AFU_ORTHOLOGUE AFUA_2G14230)-RELATED"/>
    <property type="match status" value="1"/>
</dbReference>
<feature type="transmembrane region" description="Helical" evidence="6">
    <location>
        <begin position="51"/>
        <end position="69"/>
    </location>
</feature>
<feature type="transmembrane region" description="Helical" evidence="6">
    <location>
        <begin position="520"/>
        <end position="542"/>
    </location>
</feature>
<dbReference type="Proteomes" id="UP000034291">
    <property type="component" value="Unassembled WGS sequence"/>
</dbReference>
<feature type="region of interest" description="Disordered" evidence="5">
    <location>
        <begin position="286"/>
        <end position="323"/>
    </location>
</feature>
<feature type="region of interest" description="Disordered" evidence="5">
    <location>
        <begin position="1"/>
        <end position="43"/>
    </location>
</feature>
<dbReference type="SUPFAM" id="SSF103473">
    <property type="entry name" value="MFS general substrate transporter"/>
    <property type="match status" value="1"/>
</dbReference>
<evidence type="ECO:0000256" key="3">
    <source>
        <dbReference type="ARBA" id="ARBA00022989"/>
    </source>
</evidence>
<keyword evidence="3 6" id="KW-1133">Transmembrane helix</keyword>
<reference evidence="7 8" key="1">
    <citation type="submission" date="2015-02" db="EMBL/GenBank/DDBJ databases">
        <title>Draft Genome Sequences of Two Closely-Related Aflatoxigenic Aspergillus Species Obtained from the Cote d'Ivoire.</title>
        <authorList>
            <person name="Moore G.G."/>
            <person name="Beltz S.B."/>
            <person name="Mack B.M."/>
        </authorList>
    </citation>
    <scope>NUCLEOTIDE SEQUENCE [LARGE SCALE GENOMIC DNA]</scope>
    <source>
        <strain evidence="7 8">SRRC1468</strain>
    </source>
</reference>
<evidence type="ECO:0000313" key="8">
    <source>
        <dbReference type="Proteomes" id="UP000034291"/>
    </source>
</evidence>
<evidence type="ECO:0000256" key="6">
    <source>
        <dbReference type="SAM" id="Phobius"/>
    </source>
</evidence>
<dbReference type="InterPro" id="IPR036259">
    <property type="entry name" value="MFS_trans_sf"/>
</dbReference>
<dbReference type="Gene3D" id="1.20.1250.20">
    <property type="entry name" value="MFS general substrate transporter like domains"/>
    <property type="match status" value="1"/>
</dbReference>
<dbReference type="Pfam" id="PF07690">
    <property type="entry name" value="MFS_1"/>
    <property type="match status" value="1"/>
</dbReference>
<dbReference type="InterPro" id="IPR011701">
    <property type="entry name" value="MFS"/>
</dbReference>
<name>A0A0F8U9H6_9EURO</name>
<accession>A0A0F8U9H6</accession>
<feature type="transmembrane region" description="Helical" evidence="6">
    <location>
        <begin position="429"/>
        <end position="447"/>
    </location>
</feature>
<dbReference type="OrthoDB" id="194139at2759"/>
<feature type="transmembrane region" description="Helical" evidence="6">
    <location>
        <begin position="397"/>
        <end position="417"/>
    </location>
</feature>
<evidence type="ECO:0008006" key="9">
    <source>
        <dbReference type="Google" id="ProtNLM"/>
    </source>
</evidence>
<feature type="transmembrane region" description="Helical" evidence="6">
    <location>
        <begin position="356"/>
        <end position="377"/>
    </location>
</feature>
<evidence type="ECO:0000256" key="4">
    <source>
        <dbReference type="ARBA" id="ARBA00023136"/>
    </source>
</evidence>
<dbReference type="GO" id="GO:0022857">
    <property type="term" value="F:transmembrane transporter activity"/>
    <property type="evidence" value="ECO:0007669"/>
    <property type="project" value="InterPro"/>
</dbReference>
<evidence type="ECO:0000313" key="7">
    <source>
        <dbReference type="EMBL" id="KKK16399.1"/>
    </source>
</evidence>
<dbReference type="AlphaFoldDB" id="A0A0F8U9H6"/>
<feature type="transmembrane region" description="Helical" evidence="6">
    <location>
        <begin position="184"/>
        <end position="210"/>
    </location>
</feature>
<evidence type="ECO:0000256" key="5">
    <source>
        <dbReference type="SAM" id="MobiDB-lite"/>
    </source>
</evidence>
<feature type="transmembrane region" description="Helical" evidence="6">
    <location>
        <begin position="159"/>
        <end position="178"/>
    </location>
</feature>
<keyword evidence="4 6" id="KW-0472">Membrane</keyword>
<feature type="transmembrane region" description="Helical" evidence="6">
    <location>
        <begin position="487"/>
        <end position="514"/>
    </location>
</feature>
<keyword evidence="8" id="KW-1185">Reference proteome</keyword>
<proteinExistence type="predicted"/>
<dbReference type="EMBL" id="JZBS01003032">
    <property type="protein sequence ID" value="KKK16399.1"/>
    <property type="molecule type" value="Genomic_DNA"/>
</dbReference>
<evidence type="ECO:0000256" key="2">
    <source>
        <dbReference type="ARBA" id="ARBA00022692"/>
    </source>
</evidence>
<keyword evidence="2 6" id="KW-0812">Transmembrane</keyword>
<sequence length="557" mass="61427">MPADSHHPRNSEDVPFLSHHHHPQDATDDNDPPKQQPNNASPIQGNIRMRLMVTLFTMILAVEVGYVMAGGPMTRIYESIACHEHYLQVDPSKIGPDGQVPEDLCKGKEVQSELAAVKGYMEFFEGILRSLFTIPLGVFLAIPYGLMADRYGRRSVMRIGIPGFILNCVMVLVVIWFSDIFPLRAVWASCLAWLLGGGPVVALAIIYTMMSDVTTEEERAPMFFKFGVAGMGADFVSSAASSWLMVLNPWIPLLIGYSVVIVGMLFALSLPETKNAFPARATEPPTEVELGHLSPDGDTKGLSGGKLAEDSMSGSDDTEDPTFATGAKKRPFLASLRMVIRSYLTPYAFIFRARRILLLLTAFLVYRLSRGSSWFLIQYISTRYNWTLAEANFLISFKPALTIPLFLLILPMISRYLLRTMKSNKKDLLLARASIIFLAVGTLGIGLSPNIAMLIPSLLIQTSGSGFVYLTRSLVTTLVHREETARLFTVIEVLQSIGNVIASVSITTVFQIGLELGGPWIGIAWMMTATAFCLVGVAIWTFRVPSVAHDKLDDYES</sequence>
<organism evidence="7 8">
    <name type="scientific">Aspergillus rambellii</name>
    <dbReference type="NCBI Taxonomy" id="308745"/>
    <lineage>
        <taxon>Eukaryota</taxon>
        <taxon>Fungi</taxon>
        <taxon>Dikarya</taxon>
        <taxon>Ascomycota</taxon>
        <taxon>Pezizomycotina</taxon>
        <taxon>Eurotiomycetes</taxon>
        <taxon>Eurotiomycetidae</taxon>
        <taxon>Eurotiales</taxon>
        <taxon>Aspergillaceae</taxon>
        <taxon>Aspergillus</taxon>
        <taxon>Aspergillus subgen. Nidulantes</taxon>
    </lineage>
</organism>
<feature type="compositionally biased region" description="Basic and acidic residues" evidence="5">
    <location>
        <begin position="1"/>
        <end position="12"/>
    </location>
</feature>
<gene>
    <name evidence="7" type="ORF">ARAM_005591</name>
</gene>
<comment type="subcellular location">
    <subcellularLocation>
        <location evidence="1">Membrane</location>
        <topology evidence="1">Multi-pass membrane protein</topology>
    </subcellularLocation>
</comment>
<dbReference type="STRING" id="308745.A0A0F8U9H6"/>
<feature type="transmembrane region" description="Helical" evidence="6">
    <location>
        <begin position="250"/>
        <end position="270"/>
    </location>
</feature>
<dbReference type="GO" id="GO:0016020">
    <property type="term" value="C:membrane"/>
    <property type="evidence" value="ECO:0007669"/>
    <property type="project" value="UniProtKB-SubCell"/>
</dbReference>
<protein>
    <recommendedName>
        <fullName evidence="9">MFS transporter</fullName>
    </recommendedName>
</protein>